<gene>
    <name evidence="1" type="ORF">ACFQLX_21765</name>
</gene>
<dbReference type="Proteomes" id="UP001596413">
    <property type="component" value="Unassembled WGS sequence"/>
</dbReference>
<protein>
    <submittedName>
        <fullName evidence="1">Uncharacterized protein</fullName>
    </submittedName>
</protein>
<dbReference type="RefSeq" id="WP_386417671.1">
    <property type="nucleotide sequence ID" value="NZ_JBHSZO010000041.1"/>
</dbReference>
<evidence type="ECO:0000313" key="2">
    <source>
        <dbReference type="Proteomes" id="UP001596413"/>
    </source>
</evidence>
<organism evidence="1 2">
    <name type="scientific">Streptomyces polyrhachis</name>
    <dbReference type="NCBI Taxonomy" id="1282885"/>
    <lineage>
        <taxon>Bacteria</taxon>
        <taxon>Bacillati</taxon>
        <taxon>Actinomycetota</taxon>
        <taxon>Actinomycetes</taxon>
        <taxon>Kitasatosporales</taxon>
        <taxon>Streptomycetaceae</taxon>
        <taxon>Streptomyces</taxon>
    </lineage>
</organism>
<evidence type="ECO:0000313" key="1">
    <source>
        <dbReference type="EMBL" id="MFC7220764.1"/>
    </source>
</evidence>
<dbReference type="EMBL" id="JBHSZO010000041">
    <property type="protein sequence ID" value="MFC7220764.1"/>
    <property type="molecule type" value="Genomic_DNA"/>
</dbReference>
<keyword evidence="2" id="KW-1185">Reference proteome</keyword>
<reference evidence="2" key="1">
    <citation type="journal article" date="2019" name="Int. J. Syst. Evol. Microbiol.">
        <title>The Global Catalogue of Microorganisms (GCM) 10K type strain sequencing project: providing services to taxonomists for standard genome sequencing and annotation.</title>
        <authorList>
            <consortium name="The Broad Institute Genomics Platform"/>
            <consortium name="The Broad Institute Genome Sequencing Center for Infectious Disease"/>
            <person name="Wu L."/>
            <person name="Ma J."/>
        </authorList>
    </citation>
    <scope>NUCLEOTIDE SEQUENCE [LARGE SCALE GENOMIC DNA]</scope>
    <source>
        <strain evidence="2">CGMCC 1.13681</strain>
    </source>
</reference>
<name>A0ABW2GJ37_9ACTN</name>
<sequence>MIDDRELPATDLIGKRLVQVTASWHHYSDDEPTLLHLWLHLEGLGPVLFHTPGIGLSLRVDQPHGPYAMAEYGNVSVVIDSPGLPLTRFIGQPVRSVREIGYNDGRVDFTAGLTLHFPGGSVRLLGLDDDLVIAHDRQLGAVEAHLHEDVSLARVVQTCGAHPSQWDAWTSGGRYLYLRYRHGEGTVEQHPSEDTDTWDGEESRLWTSWDDGTNGGRIDLADFLAMAGLRLAPDAEGRAISPKTDRKG</sequence>
<proteinExistence type="predicted"/>
<accession>A0ABW2GJ37</accession>
<comment type="caution">
    <text evidence="1">The sequence shown here is derived from an EMBL/GenBank/DDBJ whole genome shotgun (WGS) entry which is preliminary data.</text>
</comment>